<evidence type="ECO:0000256" key="6">
    <source>
        <dbReference type="SAM" id="MobiDB-lite"/>
    </source>
</evidence>
<feature type="transmembrane region" description="Helical" evidence="7">
    <location>
        <begin position="691"/>
        <end position="713"/>
    </location>
</feature>
<dbReference type="Pfam" id="PF01699">
    <property type="entry name" value="Na_Ca_ex"/>
    <property type="match status" value="2"/>
</dbReference>
<dbReference type="InterPro" id="IPR051359">
    <property type="entry name" value="CaCA_antiporter"/>
</dbReference>
<proteinExistence type="predicted"/>
<dbReference type="EMBL" id="AGNL01004066">
    <property type="protein sequence ID" value="EJK73963.1"/>
    <property type="molecule type" value="Genomic_DNA"/>
</dbReference>
<dbReference type="GO" id="GO:0016020">
    <property type="term" value="C:membrane"/>
    <property type="evidence" value="ECO:0007669"/>
    <property type="project" value="UniProtKB-SubCell"/>
</dbReference>
<evidence type="ECO:0000256" key="2">
    <source>
        <dbReference type="ARBA" id="ARBA00022448"/>
    </source>
</evidence>
<evidence type="ECO:0000259" key="8">
    <source>
        <dbReference type="Pfam" id="PF01699"/>
    </source>
</evidence>
<keyword evidence="2" id="KW-0813">Transport</keyword>
<keyword evidence="4 7" id="KW-1133">Transmembrane helix</keyword>
<feature type="domain" description="Sodium/calcium exchanger membrane region" evidence="8">
    <location>
        <begin position="110"/>
        <end position="284"/>
    </location>
</feature>
<keyword evidence="3 7" id="KW-0812">Transmembrane</keyword>
<feature type="transmembrane region" description="Helical" evidence="7">
    <location>
        <begin position="734"/>
        <end position="758"/>
    </location>
</feature>
<gene>
    <name evidence="9" type="ORF">THAOC_04391</name>
</gene>
<evidence type="ECO:0000256" key="7">
    <source>
        <dbReference type="SAM" id="Phobius"/>
    </source>
</evidence>
<feature type="transmembrane region" description="Helical" evidence="7">
    <location>
        <begin position="630"/>
        <end position="651"/>
    </location>
</feature>
<dbReference type="PANTHER" id="PTHR12266:SF0">
    <property type="entry name" value="MITOCHONDRIAL SODIUM_CALCIUM EXCHANGER PROTEIN"/>
    <property type="match status" value="1"/>
</dbReference>
<evidence type="ECO:0000313" key="10">
    <source>
        <dbReference type="Proteomes" id="UP000266841"/>
    </source>
</evidence>
<keyword evidence="5 7" id="KW-0472">Membrane</keyword>
<dbReference type="InterPro" id="IPR004837">
    <property type="entry name" value="NaCa_Exmemb"/>
</dbReference>
<dbReference type="PANTHER" id="PTHR12266">
    <property type="entry name" value="NA+/CA2+ K+ INDEPENDENT EXCHANGER"/>
    <property type="match status" value="1"/>
</dbReference>
<dbReference type="Proteomes" id="UP000266841">
    <property type="component" value="Unassembled WGS sequence"/>
</dbReference>
<feature type="transmembrane region" description="Helical" evidence="7">
    <location>
        <begin position="804"/>
        <end position="824"/>
    </location>
</feature>
<feature type="transmembrane region" description="Helical" evidence="7">
    <location>
        <begin position="185"/>
        <end position="206"/>
    </location>
</feature>
<feature type="transmembrane region" description="Helical" evidence="7">
    <location>
        <begin position="663"/>
        <end position="685"/>
    </location>
</feature>
<feature type="transmembrane region" description="Helical" evidence="7">
    <location>
        <begin position="778"/>
        <end position="797"/>
    </location>
</feature>
<evidence type="ECO:0000313" key="9">
    <source>
        <dbReference type="EMBL" id="EJK73963.1"/>
    </source>
</evidence>
<feature type="transmembrane region" description="Helical" evidence="7">
    <location>
        <begin position="103"/>
        <end position="120"/>
    </location>
</feature>
<sequence length="825" mass="91181">MPYNPELAEHASVTKGARYQSWHHMHPDFRSPQWCFFSRQSLQYKDTFQACQFAHKCNDGEGVMFPIIFCDGDGWPAGDEPVGTPDEKPGWSRRRWSHHNLQFPVYFALSLLLLLLFRLLNSTTDEFFSPGLEHFSLQLGLPPRFAGVTLLALGNGAPDVAATMNAILGDVKGGYQMALGELTGVAMFAISIILGVIVVMSGNRVVAAKTHTSRGSLVLTGHHEDHRHPTKKKEGIPCQGPLLRDAAVLVLVCTVSVVYLERGVIDMSFVYTMLGLYTTYVLIVGSADAYHVIYSLPKSRREQEAEHYCCNNDLELHVEGEDNTQLQSERMNDETSPLMTNFKHSQSDCTPTTTHQHQKFTSSPITSRLLIEAISNYSGDSQDGMRRILERQETTPHTNSLQKQTVEATTSGGWPHVASDGSEPLVIFHPHHAVHPHHEGGPTYIRRKRSISMGGDPDRSSCSGGSNDHLPQMTSKEGGQLRKSSSCDASRRRESARSEPDEVQSTEPSIESAYIKYSSSWREACTDNACEFREHWHDFFIDIYQSENSALEIALHSIELPFTIARKVRSDAEPLVWKAVHSDIELSHDMQLTNPVPCDGYYCRPLVSLSLIFSPMWLKYYFADQFDIDLLSGIVGKVILALTIGSGLAVFRYAPGGDGPLHVLAVVPLTLYGFAISAFWLDAIADKLVEVLELIGILLSMPAEVTGLTLLALGNASQDMIADLTLARKGLETMAITGCLAGPIFNFCVGLGFGFWALMKSTGQDEIRVEFSPVVRTGFYFSITTCFVIIFTGLVVGRGSIKPCFGYGVCALYCLYVLTALRAAQ</sequence>
<organism evidence="9 10">
    <name type="scientific">Thalassiosira oceanica</name>
    <name type="common">Marine diatom</name>
    <dbReference type="NCBI Taxonomy" id="159749"/>
    <lineage>
        <taxon>Eukaryota</taxon>
        <taxon>Sar</taxon>
        <taxon>Stramenopiles</taxon>
        <taxon>Ochrophyta</taxon>
        <taxon>Bacillariophyta</taxon>
        <taxon>Coscinodiscophyceae</taxon>
        <taxon>Thalassiosirophycidae</taxon>
        <taxon>Thalassiosirales</taxon>
        <taxon>Thalassiosiraceae</taxon>
        <taxon>Thalassiosira</taxon>
    </lineage>
</organism>
<evidence type="ECO:0000256" key="1">
    <source>
        <dbReference type="ARBA" id="ARBA00004141"/>
    </source>
</evidence>
<feature type="domain" description="Sodium/calcium exchanger membrane region" evidence="8">
    <location>
        <begin position="671"/>
        <end position="820"/>
    </location>
</feature>
<comment type="subcellular location">
    <subcellularLocation>
        <location evidence="1">Membrane</location>
        <topology evidence="1">Multi-pass membrane protein</topology>
    </subcellularLocation>
</comment>
<evidence type="ECO:0000256" key="3">
    <source>
        <dbReference type="ARBA" id="ARBA00022692"/>
    </source>
</evidence>
<comment type="caution">
    <text evidence="9">The sequence shown here is derived from an EMBL/GenBank/DDBJ whole genome shotgun (WGS) entry which is preliminary data.</text>
</comment>
<dbReference type="AlphaFoldDB" id="K0T5B5"/>
<dbReference type="OMA" id="GWVRMTL"/>
<protein>
    <recommendedName>
        <fullName evidence="8">Sodium/calcium exchanger membrane region domain-containing protein</fullName>
    </recommendedName>
</protein>
<feature type="transmembrane region" description="Helical" evidence="7">
    <location>
        <begin position="272"/>
        <end position="293"/>
    </location>
</feature>
<keyword evidence="10" id="KW-1185">Reference proteome</keyword>
<accession>K0T5B5</accession>
<dbReference type="InterPro" id="IPR044880">
    <property type="entry name" value="NCX_ion-bd_dom_sf"/>
</dbReference>
<dbReference type="eggNOG" id="KOG2399">
    <property type="taxonomic scope" value="Eukaryota"/>
</dbReference>
<reference evidence="9 10" key="1">
    <citation type="journal article" date="2012" name="Genome Biol.">
        <title>Genome and low-iron response of an oceanic diatom adapted to chronic iron limitation.</title>
        <authorList>
            <person name="Lommer M."/>
            <person name="Specht M."/>
            <person name="Roy A.S."/>
            <person name="Kraemer L."/>
            <person name="Andreson R."/>
            <person name="Gutowska M.A."/>
            <person name="Wolf J."/>
            <person name="Bergner S.V."/>
            <person name="Schilhabel M.B."/>
            <person name="Klostermeier U.C."/>
            <person name="Beiko R.G."/>
            <person name="Rosenstiel P."/>
            <person name="Hippler M."/>
            <person name="Laroche J."/>
        </authorList>
    </citation>
    <scope>NUCLEOTIDE SEQUENCE [LARGE SCALE GENOMIC DNA]</scope>
    <source>
        <strain evidence="9 10">CCMP1005</strain>
    </source>
</reference>
<feature type="compositionally biased region" description="Basic and acidic residues" evidence="6">
    <location>
        <begin position="489"/>
        <end position="500"/>
    </location>
</feature>
<feature type="compositionally biased region" description="Polar residues" evidence="6">
    <location>
        <begin position="395"/>
        <end position="412"/>
    </location>
</feature>
<name>K0T5B5_THAOC</name>
<dbReference type="GO" id="GO:0008324">
    <property type="term" value="F:monoatomic cation transmembrane transporter activity"/>
    <property type="evidence" value="ECO:0007669"/>
    <property type="project" value="TreeGrafter"/>
</dbReference>
<feature type="region of interest" description="Disordered" evidence="6">
    <location>
        <begin position="392"/>
        <end position="509"/>
    </location>
</feature>
<dbReference type="Gene3D" id="1.20.1420.30">
    <property type="entry name" value="NCX, central ion-binding region"/>
    <property type="match status" value="2"/>
</dbReference>
<dbReference type="OrthoDB" id="407410at2759"/>
<evidence type="ECO:0000256" key="4">
    <source>
        <dbReference type="ARBA" id="ARBA00022989"/>
    </source>
</evidence>
<evidence type="ECO:0000256" key="5">
    <source>
        <dbReference type="ARBA" id="ARBA00023136"/>
    </source>
</evidence>